<dbReference type="AlphaFoldDB" id="A0A6B3N9U4"/>
<dbReference type="SMART" id="SM00028">
    <property type="entry name" value="TPR"/>
    <property type="match status" value="4"/>
</dbReference>
<dbReference type="Pfam" id="PF13424">
    <property type="entry name" value="TPR_12"/>
    <property type="match status" value="1"/>
</dbReference>
<dbReference type="Gene3D" id="1.25.40.10">
    <property type="entry name" value="Tetratricopeptide repeat domain"/>
    <property type="match status" value="2"/>
</dbReference>
<dbReference type="InterPro" id="IPR011717">
    <property type="entry name" value="TPR-4"/>
</dbReference>
<dbReference type="SUPFAM" id="SSF48452">
    <property type="entry name" value="TPR-like"/>
    <property type="match status" value="1"/>
</dbReference>
<name>A0A6B3N9U4_9CYAN</name>
<protein>
    <submittedName>
        <fullName evidence="3">CHAT domain-containing protein</fullName>
    </submittedName>
</protein>
<dbReference type="Pfam" id="PF07721">
    <property type="entry name" value="TPR_4"/>
    <property type="match status" value="1"/>
</dbReference>
<reference evidence="3" key="1">
    <citation type="submission" date="2019-11" db="EMBL/GenBank/DDBJ databases">
        <title>Genomic insights into an expanded diversity of filamentous marine cyanobacteria reveals the extraordinary biosynthetic potential of Moorea and Okeania.</title>
        <authorList>
            <person name="Ferreira Leao T."/>
            <person name="Wang M."/>
            <person name="Moss N."/>
            <person name="Da Silva R."/>
            <person name="Sanders J."/>
            <person name="Nurk S."/>
            <person name="Gurevich A."/>
            <person name="Humphrey G."/>
            <person name="Reher R."/>
            <person name="Zhu Q."/>
            <person name="Belda-Ferre P."/>
            <person name="Glukhov E."/>
            <person name="Rex R."/>
            <person name="Dorrestein P.C."/>
            <person name="Knight R."/>
            <person name="Pevzner P."/>
            <person name="Gerwick W.H."/>
            <person name="Gerwick L."/>
        </authorList>
    </citation>
    <scope>NUCLEOTIDE SEQUENCE</scope>
    <source>
        <strain evidence="3">SIO1C4</strain>
    </source>
</reference>
<dbReference type="PANTHER" id="PTHR10098:SF112">
    <property type="entry name" value="SLR0380 PROTEIN"/>
    <property type="match status" value="1"/>
</dbReference>
<dbReference type="GO" id="GO:0042802">
    <property type="term" value="F:identical protein binding"/>
    <property type="evidence" value="ECO:0007669"/>
    <property type="project" value="InterPro"/>
</dbReference>
<dbReference type="InterPro" id="IPR011990">
    <property type="entry name" value="TPR-like_helical_dom_sf"/>
</dbReference>
<organism evidence="3">
    <name type="scientific">Symploca sp. SIO1C4</name>
    <dbReference type="NCBI Taxonomy" id="2607765"/>
    <lineage>
        <taxon>Bacteria</taxon>
        <taxon>Bacillati</taxon>
        <taxon>Cyanobacteriota</taxon>
        <taxon>Cyanophyceae</taxon>
        <taxon>Coleofasciculales</taxon>
        <taxon>Coleofasciculaceae</taxon>
        <taxon>Symploca</taxon>
    </lineage>
</organism>
<dbReference type="EMBL" id="JAAHFQ010000541">
    <property type="protein sequence ID" value="NER30376.1"/>
    <property type="molecule type" value="Genomic_DNA"/>
</dbReference>
<dbReference type="PANTHER" id="PTHR10098">
    <property type="entry name" value="RAPSYN-RELATED"/>
    <property type="match status" value="1"/>
</dbReference>
<evidence type="ECO:0000256" key="1">
    <source>
        <dbReference type="SAM" id="MobiDB-lite"/>
    </source>
</evidence>
<feature type="domain" description="CHAT" evidence="2">
    <location>
        <begin position="707"/>
        <end position="1003"/>
    </location>
</feature>
<evidence type="ECO:0000313" key="3">
    <source>
        <dbReference type="EMBL" id="NER30376.1"/>
    </source>
</evidence>
<accession>A0A6B3N9U4</accession>
<dbReference type="Pfam" id="PF12770">
    <property type="entry name" value="CHAT"/>
    <property type="match status" value="1"/>
</dbReference>
<feature type="region of interest" description="Disordered" evidence="1">
    <location>
        <begin position="293"/>
        <end position="313"/>
    </location>
</feature>
<comment type="caution">
    <text evidence="3">The sequence shown here is derived from an EMBL/GenBank/DDBJ whole genome shotgun (WGS) entry which is preliminary data.</text>
</comment>
<dbReference type="InterPro" id="IPR019734">
    <property type="entry name" value="TPR_rpt"/>
</dbReference>
<evidence type="ECO:0000259" key="2">
    <source>
        <dbReference type="Pfam" id="PF12770"/>
    </source>
</evidence>
<gene>
    <name evidence="3" type="ORF">F6J89_22810</name>
</gene>
<sequence>MLWALIGCLIALSLPVRSPLSPVQAIEFPPAKVSQSPLAQTFLKAGIEHFQNEQFAEAIASWQKALDAYTISENGLNQAFILSNLSLAYQRLGQWQKAKATLEQSLNFFNQQTPDFRSAIDWEYYAKALNAKGWFYWRQGQSEQALQAWKQAKLAYESANHFPGIIGSQINQARALQSLGLSVKAQRTLADAQREIQQQTDPQLQVIALQSLGNAFRRVGDLECSQNLLNQSLAIASGSGATASIVNQKLNNSSSSDSPLENAFHRVGDLECPQNLLNQNLAIASESGATAPIANQKLNNSPPPNQHNPTQSSILLDLGNTERAQWEKAVALHLEQVDDYKKAAIAHYQQAATLAASTLPRVQANVNLLSLLVNVKSRENSTTSQWDDVWRLWNTLQSKFAELPLSRSGIEVQLNAVNSMLKLPIIRQSKDTQSVEIRRDLDKILTHTIQQARQLRDPRAESLALGQLGHLYEQKGLLKEHLYKQLEQWDYAKNLTNQAIIIAENIQAPDVLYRWEWQLGRILQHQKTRDEAICFHKEDQKDGEEQKLVVLYRDEVLCAYEQALTSLEKVRKDLLFIDSDVQFSFRDNVEPFYRQYVDLLLQSPNLNDYSLGKTTELIDALQLAELENYLGCKIDPVQISEDRIDKSAAILYPIILDHRLEVILSIPDQLLLKRSSVQLPKVEIEKLTTRLYKNFPLHRSRRYVEQDASQFYDLLIRPLESFLEVDEEWEDSSIKTLVFVLDDGLRNVPMAALWDSNRERYLLERYAIAVAPSLQLVAPEPLTHPLKVLTAGSTEALVNPFQDSNFSPLKNVKNELDAIGFLQKIAKIKVKRLLNEEFTKANLKRQLQVDNFSVIHLASHGVFSSDLSRTFIAMSDDPLFAKDLDSILRTSDIEDSDIEDSDIELLVLSACQTATGDNRATLGLAGLTIRAGARSTLATLWSVDDESTATVMKEFYRQLVQNPDISRGEALRRAQINLWEEGPKQQKDWKRPYFWSPYILVGNWL</sequence>
<dbReference type="InterPro" id="IPR024983">
    <property type="entry name" value="CHAT_dom"/>
</dbReference>
<proteinExistence type="predicted"/>